<evidence type="ECO:0000256" key="10">
    <source>
        <dbReference type="ARBA" id="ARBA00023204"/>
    </source>
</evidence>
<evidence type="ECO:0000256" key="4">
    <source>
        <dbReference type="ARBA" id="ARBA00022454"/>
    </source>
</evidence>
<dbReference type="Proteomes" id="UP000734854">
    <property type="component" value="Unassembled WGS sequence"/>
</dbReference>
<dbReference type="PANTHER" id="PTHR19306:SF6">
    <property type="entry name" value="STRUCTURAL MAINTENANCE OF CHROMOSOMES PROTEIN 6"/>
    <property type="match status" value="1"/>
</dbReference>
<dbReference type="InterPro" id="IPR027417">
    <property type="entry name" value="P-loop_NTPase"/>
</dbReference>
<accession>A0A8J5LVC4</accession>
<feature type="compositionally biased region" description="Basic and acidic residues" evidence="13">
    <location>
        <begin position="373"/>
        <end position="386"/>
    </location>
</feature>
<dbReference type="GO" id="GO:0051276">
    <property type="term" value="P:chromosome organization"/>
    <property type="evidence" value="ECO:0007669"/>
    <property type="project" value="InterPro"/>
</dbReference>
<dbReference type="AlphaFoldDB" id="A0A8J5LVC4"/>
<dbReference type="Pfam" id="PF02463">
    <property type="entry name" value="SMC_N"/>
    <property type="match status" value="1"/>
</dbReference>
<evidence type="ECO:0000259" key="14">
    <source>
        <dbReference type="Pfam" id="PF02463"/>
    </source>
</evidence>
<evidence type="ECO:0000256" key="2">
    <source>
        <dbReference type="ARBA" id="ARBA00004286"/>
    </source>
</evidence>
<keyword evidence="9" id="KW-0233">DNA recombination</keyword>
<comment type="caution">
    <text evidence="15">The sequence shown here is derived from an EMBL/GenBank/DDBJ whole genome shotgun (WGS) entry which is preliminary data.</text>
</comment>
<feature type="coiled-coil region" evidence="12">
    <location>
        <begin position="240"/>
        <end position="288"/>
    </location>
</feature>
<keyword evidence="10" id="KW-0234">DNA repair</keyword>
<evidence type="ECO:0000256" key="7">
    <source>
        <dbReference type="ARBA" id="ARBA00022840"/>
    </source>
</evidence>
<comment type="similarity">
    <text evidence="3">Belongs to the SMC family. SMC6 subfamily.</text>
</comment>
<evidence type="ECO:0000256" key="13">
    <source>
        <dbReference type="SAM" id="MobiDB-lite"/>
    </source>
</evidence>
<keyword evidence="4" id="KW-0158">Chromosome</keyword>
<evidence type="ECO:0000313" key="15">
    <source>
        <dbReference type="EMBL" id="KAG6524371.1"/>
    </source>
</evidence>
<evidence type="ECO:0000256" key="1">
    <source>
        <dbReference type="ARBA" id="ARBA00004123"/>
    </source>
</evidence>
<sequence>MGRTQPHGESTEGGMSDSRVFAEARGNPARSGAGIISRIRLENFMCHSSLEIEFGDWVNFITGQNGSGKSAILTALCVAFGSRARGTQRASSLKDFIKTGCSYASVLVEIKNRGAEAFKPESFGSIIMIERRITESSSSITLKDQHGKRVSNRKDELRELVEHFNVSSKFSFGSFCVIATIAAGFRQFNFPELALYIDVENPCVIMSQDKSREFLHSGNDKDKFKFFFKATLLQQVSELLQNIRTELTAANAIVDELESSIRPIVKELDELRNKIKSMEHVEEIAQELQLLKKKLAWSWVYDVDREIQEQSEKIKILKDRIPTCQARIDKYTTIVDDIKELLTTQKAKIAHLMEKTSEARRMKENLQQSLSEATKERLELEEEHSRETNIARKLTARKKLLEQQIHDIQEQYSRNSQAEASKIEEQIEKLQNEVNMAHDNFTRVQEEESAAAERLSVARNAVTEISKEIEENERRCRELYSQIRELQQRQRNKVTAFGGERVLSLLQSIERHHTKFKSSPIGPIGAHVKLENSDVWALAVDSAIGKLLDAFIVTNHKDSLLLRDCSREANYRNIQIIIYDFSVPRLHIPKDKLPRTHHPTTLSLLQIENPIVFNVLVDMGGAERQVLVQDYEVGKSVAFEQRIPNLKEVYTSDGYRMFYRGSVQTTLPPYRRGMTGRLCSGVDDQIYSFQNEVSKIKEYVGECKGKKRLSEEGLRDLENKLHIAKKLRVSEERKLTSKQIALSAMKDAYAAEQNASSEPNAEEFTSEISQLEDSTQRKEMLLEKIQVKIATSDEKVNKLKISLKEWCDSTKEDIDAIEKAEHELLLREEQLQSAETEKVHYEGVMHKKVLPDIKEAEAEHEHLQHKRQDEWIKKYAVDGVLVRATLVILGVNTIVVELILFVNHQENFKKASIICQECEIEALGGLSGSNPEQLSAQLSRLKQRLQHESQRHSESIDDLRTIYHKKERKIAKKRQTYSVIREKLNVCSSLACQKAHDLRLSKFQRNATLLKRQLTWQFNGHLRKKGISGHVKVDYEKKVLSIEVKMPQDASGNAIRDTRGLSGGERSFSTLCFALALHEMTESPFRAMDEFDVFMDAVSRKISLETLVDFAASQGSQWIFITPHDISMVQAGERVRKQQMPAPRG</sequence>
<reference evidence="15 16" key="1">
    <citation type="submission" date="2020-08" db="EMBL/GenBank/DDBJ databases">
        <title>Plant Genome Project.</title>
        <authorList>
            <person name="Zhang R.-G."/>
        </authorList>
    </citation>
    <scope>NUCLEOTIDE SEQUENCE [LARGE SCALE GENOMIC DNA]</scope>
    <source>
        <tissue evidence="15">Rhizome</tissue>
    </source>
</reference>
<dbReference type="GO" id="GO:0005524">
    <property type="term" value="F:ATP binding"/>
    <property type="evidence" value="ECO:0007669"/>
    <property type="project" value="UniProtKB-KW"/>
</dbReference>
<dbReference type="SUPFAM" id="SSF52540">
    <property type="entry name" value="P-loop containing nucleoside triphosphate hydrolases"/>
    <property type="match status" value="1"/>
</dbReference>
<dbReference type="InterPro" id="IPR003395">
    <property type="entry name" value="RecF/RecN/SMC_N"/>
</dbReference>
<protein>
    <recommendedName>
        <fullName evidence="14">RecF/RecN/SMC N-terminal domain-containing protein</fullName>
    </recommendedName>
</protein>
<evidence type="ECO:0000256" key="11">
    <source>
        <dbReference type="ARBA" id="ARBA00023242"/>
    </source>
</evidence>
<comment type="subcellular location">
    <subcellularLocation>
        <location evidence="2">Chromosome</location>
    </subcellularLocation>
    <subcellularLocation>
        <location evidence="1">Nucleus</location>
    </subcellularLocation>
</comment>
<evidence type="ECO:0000313" key="16">
    <source>
        <dbReference type="Proteomes" id="UP000734854"/>
    </source>
</evidence>
<dbReference type="PANTHER" id="PTHR19306">
    <property type="entry name" value="STRUCTURAL MAINTENANCE OF CHROMOSOMES 5,6 SMC5, SMC6"/>
    <property type="match status" value="1"/>
</dbReference>
<dbReference type="GO" id="GO:0003697">
    <property type="term" value="F:single-stranded DNA binding"/>
    <property type="evidence" value="ECO:0007669"/>
    <property type="project" value="TreeGrafter"/>
</dbReference>
<keyword evidence="11" id="KW-0539">Nucleus</keyword>
<dbReference type="EMBL" id="JACMSC010000004">
    <property type="protein sequence ID" value="KAG6524371.1"/>
    <property type="molecule type" value="Genomic_DNA"/>
</dbReference>
<dbReference type="GO" id="GO:0030915">
    <property type="term" value="C:Smc5-Smc6 complex"/>
    <property type="evidence" value="ECO:0007669"/>
    <property type="project" value="TreeGrafter"/>
</dbReference>
<evidence type="ECO:0000256" key="6">
    <source>
        <dbReference type="ARBA" id="ARBA00022763"/>
    </source>
</evidence>
<evidence type="ECO:0000256" key="12">
    <source>
        <dbReference type="SAM" id="Coils"/>
    </source>
</evidence>
<dbReference type="Gene3D" id="3.40.50.300">
    <property type="entry name" value="P-loop containing nucleotide triphosphate hydrolases"/>
    <property type="match status" value="2"/>
</dbReference>
<keyword evidence="6" id="KW-0227">DNA damage</keyword>
<evidence type="ECO:0000256" key="3">
    <source>
        <dbReference type="ARBA" id="ARBA00006793"/>
    </source>
</evidence>
<keyword evidence="5" id="KW-0547">Nucleotide-binding</keyword>
<feature type="region of interest" description="Disordered" evidence="13">
    <location>
        <begin position="365"/>
        <end position="386"/>
    </location>
</feature>
<organism evidence="15 16">
    <name type="scientific">Zingiber officinale</name>
    <name type="common">Ginger</name>
    <name type="synonym">Amomum zingiber</name>
    <dbReference type="NCBI Taxonomy" id="94328"/>
    <lineage>
        <taxon>Eukaryota</taxon>
        <taxon>Viridiplantae</taxon>
        <taxon>Streptophyta</taxon>
        <taxon>Embryophyta</taxon>
        <taxon>Tracheophyta</taxon>
        <taxon>Spermatophyta</taxon>
        <taxon>Magnoliopsida</taxon>
        <taxon>Liliopsida</taxon>
        <taxon>Zingiberales</taxon>
        <taxon>Zingiberaceae</taxon>
        <taxon>Zingiber</taxon>
    </lineage>
</organism>
<dbReference type="SUPFAM" id="SSF75553">
    <property type="entry name" value="Smc hinge domain"/>
    <property type="match status" value="1"/>
</dbReference>
<dbReference type="GO" id="GO:0035861">
    <property type="term" value="C:site of double-strand break"/>
    <property type="evidence" value="ECO:0007669"/>
    <property type="project" value="TreeGrafter"/>
</dbReference>
<dbReference type="GO" id="GO:0005634">
    <property type="term" value="C:nucleus"/>
    <property type="evidence" value="ECO:0007669"/>
    <property type="project" value="UniProtKB-SubCell"/>
</dbReference>
<evidence type="ECO:0000256" key="5">
    <source>
        <dbReference type="ARBA" id="ARBA00022741"/>
    </source>
</evidence>
<keyword evidence="16" id="KW-1185">Reference proteome</keyword>
<gene>
    <name evidence="15" type="ORF">ZIOFF_014280</name>
</gene>
<dbReference type="InterPro" id="IPR036277">
    <property type="entry name" value="SMC_hinge_sf"/>
</dbReference>
<evidence type="ECO:0000256" key="9">
    <source>
        <dbReference type="ARBA" id="ARBA00023172"/>
    </source>
</evidence>
<dbReference type="GO" id="GO:0000724">
    <property type="term" value="P:double-strand break repair via homologous recombination"/>
    <property type="evidence" value="ECO:0007669"/>
    <property type="project" value="TreeGrafter"/>
</dbReference>
<evidence type="ECO:0000256" key="8">
    <source>
        <dbReference type="ARBA" id="ARBA00023054"/>
    </source>
</evidence>
<keyword evidence="8 12" id="KW-0175">Coiled coil</keyword>
<feature type="domain" description="RecF/RecN/SMC N-terminal" evidence="14">
    <location>
        <begin position="36"/>
        <end position="1134"/>
    </location>
</feature>
<dbReference type="GO" id="GO:0003684">
    <property type="term" value="F:damaged DNA binding"/>
    <property type="evidence" value="ECO:0007669"/>
    <property type="project" value="TreeGrafter"/>
</dbReference>
<keyword evidence="7" id="KW-0067">ATP-binding</keyword>
<proteinExistence type="inferred from homology"/>
<name>A0A8J5LVC4_ZINOF</name>